<evidence type="ECO:0000313" key="1">
    <source>
        <dbReference type="EMBL" id="MFC3142924.1"/>
    </source>
</evidence>
<sequence length="212" mass="23011">MSNWEIHGHELVTCNCVYACPCQFNALPDKGHCEAAVLYEIDKGHHGDTKLDGLRLGILYKWPGAVHEGDGTMQIFVDDRATDAQATALEAIASGEDTEDFATMWWIFHAMAPNRLPTERAAISLDVDIEERTGKGRVGDAFSLSAEPIRNPVTGDTHRVRIDLPNGFEYRIAEIGSGTANVTADIKIDGIDGTYAQMAELHISGTGVLEAA</sequence>
<accession>A0ABV7GMV8</accession>
<dbReference type="Pfam" id="PF07040">
    <property type="entry name" value="DUF1326"/>
    <property type="match status" value="1"/>
</dbReference>
<comment type="caution">
    <text evidence="1">The sequence shown here is derived from an EMBL/GenBank/DDBJ whole genome shotgun (WGS) entry which is preliminary data.</text>
</comment>
<organism evidence="1 2">
    <name type="scientific">Psychromarinibacter halotolerans</name>
    <dbReference type="NCBI Taxonomy" id="1775175"/>
    <lineage>
        <taxon>Bacteria</taxon>
        <taxon>Pseudomonadati</taxon>
        <taxon>Pseudomonadota</taxon>
        <taxon>Alphaproteobacteria</taxon>
        <taxon>Rhodobacterales</taxon>
        <taxon>Paracoccaceae</taxon>
        <taxon>Psychromarinibacter</taxon>
    </lineage>
</organism>
<dbReference type="InterPro" id="IPR014581">
    <property type="entry name" value="UCP033303"/>
</dbReference>
<proteinExistence type="predicted"/>
<dbReference type="RefSeq" id="WP_275632904.1">
    <property type="nucleotide sequence ID" value="NZ_JARGYD010000004.1"/>
</dbReference>
<protein>
    <submittedName>
        <fullName evidence="1">DUF1326 domain-containing protein</fullName>
    </submittedName>
</protein>
<gene>
    <name evidence="1" type="ORF">ACFOGP_09400</name>
</gene>
<keyword evidence="2" id="KW-1185">Reference proteome</keyword>
<evidence type="ECO:0000313" key="2">
    <source>
        <dbReference type="Proteomes" id="UP001595632"/>
    </source>
</evidence>
<dbReference type="InterPro" id="IPR009758">
    <property type="entry name" value="DUF1326"/>
</dbReference>
<name>A0ABV7GMV8_9RHOB</name>
<dbReference type="Proteomes" id="UP001595632">
    <property type="component" value="Unassembled WGS sequence"/>
</dbReference>
<dbReference type="PIRSF" id="PIRSF033303">
    <property type="entry name" value="UCP033303"/>
    <property type="match status" value="1"/>
</dbReference>
<reference evidence="2" key="1">
    <citation type="journal article" date="2019" name="Int. J. Syst. Evol. Microbiol.">
        <title>The Global Catalogue of Microorganisms (GCM) 10K type strain sequencing project: providing services to taxonomists for standard genome sequencing and annotation.</title>
        <authorList>
            <consortium name="The Broad Institute Genomics Platform"/>
            <consortium name="The Broad Institute Genome Sequencing Center for Infectious Disease"/>
            <person name="Wu L."/>
            <person name="Ma J."/>
        </authorList>
    </citation>
    <scope>NUCLEOTIDE SEQUENCE [LARGE SCALE GENOMIC DNA]</scope>
    <source>
        <strain evidence="2">KCTC 52366</strain>
    </source>
</reference>
<dbReference type="EMBL" id="JBHRTB010000010">
    <property type="protein sequence ID" value="MFC3142924.1"/>
    <property type="molecule type" value="Genomic_DNA"/>
</dbReference>